<dbReference type="RefSeq" id="WP_345424919.1">
    <property type="nucleotide sequence ID" value="NZ_BAABHO010000086.1"/>
</dbReference>
<keyword evidence="2" id="KW-1185">Reference proteome</keyword>
<name>A0ABP9CKS8_9PSEU</name>
<protein>
    <submittedName>
        <fullName evidence="1">DUF559 domain-containing protein</fullName>
    </submittedName>
</protein>
<dbReference type="Proteomes" id="UP001500928">
    <property type="component" value="Unassembled WGS sequence"/>
</dbReference>
<evidence type="ECO:0000313" key="1">
    <source>
        <dbReference type="EMBL" id="GAA4813295.1"/>
    </source>
</evidence>
<accession>A0ABP9CKS8</accession>
<dbReference type="EMBL" id="BAABHO010000086">
    <property type="protein sequence ID" value="GAA4813295.1"/>
    <property type="molecule type" value="Genomic_DNA"/>
</dbReference>
<reference evidence="2" key="1">
    <citation type="journal article" date="2019" name="Int. J. Syst. Evol. Microbiol.">
        <title>The Global Catalogue of Microorganisms (GCM) 10K type strain sequencing project: providing services to taxonomists for standard genome sequencing and annotation.</title>
        <authorList>
            <consortium name="The Broad Institute Genomics Platform"/>
            <consortium name="The Broad Institute Genome Sequencing Center for Infectious Disease"/>
            <person name="Wu L."/>
            <person name="Ma J."/>
        </authorList>
    </citation>
    <scope>NUCLEOTIDE SEQUENCE [LARGE SCALE GENOMIC DNA]</scope>
    <source>
        <strain evidence="2">JCM 17979</strain>
    </source>
</reference>
<comment type="caution">
    <text evidence="1">The sequence shown here is derived from an EMBL/GenBank/DDBJ whole genome shotgun (WGS) entry which is preliminary data.</text>
</comment>
<sequence length="290" mass="31561">MPPKTSRTADPFRGSLAVAAGEVTWSRLRRHEFVALRPDTYVGADVPLDISVRVRGLAVWGGLDAVVAGPSAALGWGVDCPWDADEIILTSWRRPGAAGVRVRVDVLPPDEIGRQWRSRLTTPERTAIDLARRGTLPDAVAAVDALAHAWRFGPGELAAIVAAHPGARGLLRARRVVSLMDRRAESLPESRLRVGLVLRGVPPPVPQHPVRLPNGRAARLDLAWPEPGPGRRPVALEYDGPEHRSIVGHGLDLEREAGLDELGWDVVRVTSLQMRDLDALAARMRRKLGL</sequence>
<proteinExistence type="predicted"/>
<evidence type="ECO:0000313" key="2">
    <source>
        <dbReference type="Proteomes" id="UP001500928"/>
    </source>
</evidence>
<gene>
    <name evidence="1" type="ORF">GCM10023200_58860</name>
</gene>
<organism evidence="1 2">
    <name type="scientific">Actinomycetospora chlora</name>
    <dbReference type="NCBI Taxonomy" id="663608"/>
    <lineage>
        <taxon>Bacteria</taxon>
        <taxon>Bacillati</taxon>
        <taxon>Actinomycetota</taxon>
        <taxon>Actinomycetes</taxon>
        <taxon>Pseudonocardiales</taxon>
        <taxon>Pseudonocardiaceae</taxon>
        <taxon>Actinomycetospora</taxon>
    </lineage>
</organism>